<protein>
    <submittedName>
        <fullName evidence="1">Uncharacterized protein</fullName>
    </submittedName>
</protein>
<reference evidence="2" key="1">
    <citation type="journal article" date="2019" name="Int. J. Syst. Evol. Microbiol.">
        <title>The Global Catalogue of Microorganisms (GCM) 10K type strain sequencing project: providing services to taxonomists for standard genome sequencing and annotation.</title>
        <authorList>
            <consortium name="The Broad Institute Genomics Platform"/>
            <consortium name="The Broad Institute Genome Sequencing Center for Infectious Disease"/>
            <person name="Wu L."/>
            <person name="Ma J."/>
        </authorList>
    </citation>
    <scope>NUCLEOTIDE SEQUENCE [LARGE SCALE GENOMIC DNA]</scope>
    <source>
        <strain evidence="2">NBRC 111981</strain>
    </source>
</reference>
<accession>A0ABQ5X8D4</accession>
<evidence type="ECO:0000313" key="2">
    <source>
        <dbReference type="Proteomes" id="UP001156627"/>
    </source>
</evidence>
<comment type="caution">
    <text evidence="1">The sequence shown here is derived from an EMBL/GenBank/DDBJ whole genome shotgun (WGS) entry which is preliminary data.</text>
</comment>
<sequence>MKLVPSLMTRILRDFCHVEWYEVKELRVLIASGDAKFDVELFKKELAECIMSYPAIPVVEINRLSGNEFRTQDEARRWLTEIRRDVLEFETSASDPKRIL</sequence>
<dbReference type="Proteomes" id="UP001156627">
    <property type="component" value="Unassembled WGS sequence"/>
</dbReference>
<dbReference type="EMBL" id="BSOA01000012">
    <property type="protein sequence ID" value="GLQ87858.1"/>
    <property type="molecule type" value="Genomic_DNA"/>
</dbReference>
<gene>
    <name evidence="1" type="ORF">GCM10007898_14260</name>
</gene>
<proteinExistence type="predicted"/>
<dbReference type="RefSeq" id="WP_284331302.1">
    <property type="nucleotide sequence ID" value="NZ_BSOA01000012.1"/>
</dbReference>
<name>A0ABQ5X8D4_9GAMM</name>
<organism evidence="1 2">
    <name type="scientific">Dyella flagellata</name>
    <dbReference type="NCBI Taxonomy" id="1867833"/>
    <lineage>
        <taxon>Bacteria</taxon>
        <taxon>Pseudomonadati</taxon>
        <taxon>Pseudomonadota</taxon>
        <taxon>Gammaproteobacteria</taxon>
        <taxon>Lysobacterales</taxon>
        <taxon>Rhodanobacteraceae</taxon>
        <taxon>Dyella</taxon>
    </lineage>
</organism>
<keyword evidence="2" id="KW-1185">Reference proteome</keyword>
<evidence type="ECO:0000313" key="1">
    <source>
        <dbReference type="EMBL" id="GLQ87858.1"/>
    </source>
</evidence>